<dbReference type="Gene3D" id="3.30.1050.10">
    <property type="entry name" value="SCP2 sterol-binding domain"/>
    <property type="match status" value="1"/>
</dbReference>
<comment type="caution">
    <text evidence="2">The sequence shown here is derived from an EMBL/GenBank/DDBJ whole genome shotgun (WGS) entry which is preliminary data.</text>
</comment>
<reference evidence="2" key="1">
    <citation type="submission" date="2022-07" db="EMBL/GenBank/DDBJ databases">
        <title>Genome analysis of Parmales, a sister group of diatoms, reveals the evolutionary specialization of diatoms from phago-mixotrophs to photoautotrophs.</title>
        <authorList>
            <person name="Ban H."/>
            <person name="Sato S."/>
            <person name="Yoshikawa S."/>
            <person name="Kazumasa Y."/>
            <person name="Nakamura Y."/>
            <person name="Ichinomiya M."/>
            <person name="Saitoh K."/>
            <person name="Sato N."/>
            <person name="Blanc-Mathieu R."/>
            <person name="Endo H."/>
            <person name="Kuwata A."/>
            <person name="Ogata H."/>
        </authorList>
    </citation>
    <scope>NUCLEOTIDE SEQUENCE</scope>
</reference>
<dbReference type="SUPFAM" id="SSF55718">
    <property type="entry name" value="SCP-like"/>
    <property type="match status" value="1"/>
</dbReference>
<keyword evidence="3" id="KW-1185">Reference proteome</keyword>
<dbReference type="Pfam" id="PF02036">
    <property type="entry name" value="SCP2"/>
    <property type="match status" value="1"/>
</dbReference>
<dbReference type="InterPro" id="IPR036527">
    <property type="entry name" value="SCP2_sterol-bd_dom_sf"/>
</dbReference>
<feature type="domain" description="SCP2" evidence="1">
    <location>
        <begin position="33"/>
        <end position="112"/>
    </location>
</feature>
<evidence type="ECO:0000259" key="1">
    <source>
        <dbReference type="Pfam" id="PF02036"/>
    </source>
</evidence>
<protein>
    <recommendedName>
        <fullName evidence="1">SCP2 domain-containing protein</fullName>
    </recommendedName>
</protein>
<name>A0A9W7FGG1_9STRA</name>
<accession>A0A9W7FGG1</accession>
<dbReference type="InterPro" id="IPR003033">
    <property type="entry name" value="SCP2_sterol-bd_dom"/>
</dbReference>
<dbReference type="AlphaFoldDB" id="A0A9W7FGG1"/>
<sequence length="123" mass="13410">MSNVDAIFLKIKEALISSNGAKLTRKFPGSCKFIVDCKGSTKILRISLKAKPIVVETGGDAEEKSDLVVTCSDDTFVKLFDGSLKPQQAFVKKLIKIKGKMSLAMKLQAVVKGVRMYGTRAKL</sequence>
<gene>
    <name evidence="2" type="ORF">TrRE_jg6238</name>
</gene>
<evidence type="ECO:0000313" key="3">
    <source>
        <dbReference type="Proteomes" id="UP001165082"/>
    </source>
</evidence>
<dbReference type="OrthoDB" id="5327538at2759"/>
<dbReference type="Proteomes" id="UP001165082">
    <property type="component" value="Unassembled WGS sequence"/>
</dbReference>
<evidence type="ECO:0000313" key="2">
    <source>
        <dbReference type="EMBL" id="GMI11680.1"/>
    </source>
</evidence>
<organism evidence="2 3">
    <name type="scientific">Triparma retinervis</name>
    <dbReference type="NCBI Taxonomy" id="2557542"/>
    <lineage>
        <taxon>Eukaryota</taxon>
        <taxon>Sar</taxon>
        <taxon>Stramenopiles</taxon>
        <taxon>Ochrophyta</taxon>
        <taxon>Bolidophyceae</taxon>
        <taxon>Parmales</taxon>
        <taxon>Triparmaceae</taxon>
        <taxon>Triparma</taxon>
    </lineage>
</organism>
<proteinExistence type="predicted"/>
<dbReference type="GO" id="GO:0005829">
    <property type="term" value="C:cytosol"/>
    <property type="evidence" value="ECO:0007669"/>
    <property type="project" value="TreeGrafter"/>
</dbReference>
<dbReference type="PANTHER" id="PTHR10094:SF25">
    <property type="entry name" value="SCP2 STEROL-BINDING DOMAIN-CONTAINING PROTEIN 1"/>
    <property type="match status" value="1"/>
</dbReference>
<dbReference type="PANTHER" id="PTHR10094">
    <property type="entry name" value="STEROL CARRIER PROTEIN 2 SCP-2 FAMILY PROTEIN"/>
    <property type="match status" value="1"/>
</dbReference>
<dbReference type="EMBL" id="BRXZ01000437">
    <property type="protein sequence ID" value="GMI11680.1"/>
    <property type="molecule type" value="Genomic_DNA"/>
</dbReference>